<dbReference type="EC" id="4.2.1.1" evidence="2"/>
<dbReference type="InterPro" id="IPR041891">
    <property type="entry name" value="Alpha_CA_prokaryot-like"/>
</dbReference>
<protein>
    <recommendedName>
        <fullName evidence="2">carbonic anhydrase</fullName>
        <ecNumber evidence="2">4.2.1.1</ecNumber>
    </recommendedName>
</protein>
<dbReference type="Pfam" id="PF00194">
    <property type="entry name" value="Carb_anhydrase"/>
    <property type="match status" value="1"/>
</dbReference>
<evidence type="ECO:0000259" key="7">
    <source>
        <dbReference type="PROSITE" id="PS51144"/>
    </source>
</evidence>
<dbReference type="CDD" id="cd03124">
    <property type="entry name" value="alpha_CA_prokaryotic_like"/>
    <property type="match status" value="1"/>
</dbReference>
<evidence type="ECO:0000313" key="9">
    <source>
        <dbReference type="Proteomes" id="UP000004283"/>
    </source>
</evidence>
<evidence type="ECO:0000256" key="5">
    <source>
        <dbReference type="ARBA" id="ARBA00023239"/>
    </source>
</evidence>
<evidence type="ECO:0000256" key="6">
    <source>
        <dbReference type="ARBA" id="ARBA00048348"/>
    </source>
</evidence>
<feature type="non-terminal residue" evidence="8">
    <location>
        <position position="1"/>
    </location>
</feature>
<dbReference type="InterPro" id="IPR036398">
    <property type="entry name" value="CA_dom_sf"/>
</dbReference>
<gene>
    <name evidence="8" type="primary">cah</name>
    <name evidence="8" type="ORF">HMPREF0555_1785</name>
</gene>
<dbReference type="GO" id="GO:0008270">
    <property type="term" value="F:zinc ion binding"/>
    <property type="evidence" value="ECO:0007669"/>
    <property type="project" value="InterPro"/>
</dbReference>
<organism evidence="8 9">
    <name type="scientific">Leuconostoc mesenteroides subsp. cremoris ATCC 19254</name>
    <dbReference type="NCBI Taxonomy" id="586220"/>
    <lineage>
        <taxon>Bacteria</taxon>
        <taxon>Bacillati</taxon>
        <taxon>Bacillota</taxon>
        <taxon>Bacilli</taxon>
        <taxon>Lactobacillales</taxon>
        <taxon>Lactobacillaceae</taxon>
        <taxon>Leuconostoc</taxon>
    </lineage>
</organism>
<dbReference type="Proteomes" id="UP000004283">
    <property type="component" value="Unassembled WGS sequence"/>
</dbReference>
<comment type="catalytic activity">
    <reaction evidence="6">
        <text>hydrogencarbonate + H(+) = CO2 + H2O</text>
        <dbReference type="Rhea" id="RHEA:10748"/>
        <dbReference type="ChEBI" id="CHEBI:15377"/>
        <dbReference type="ChEBI" id="CHEBI:15378"/>
        <dbReference type="ChEBI" id="CHEBI:16526"/>
        <dbReference type="ChEBI" id="CHEBI:17544"/>
        <dbReference type="EC" id="4.2.1.1"/>
    </reaction>
</comment>
<accession>C2KMB9</accession>
<dbReference type="SUPFAM" id="SSF51069">
    <property type="entry name" value="Carbonic anhydrase"/>
    <property type="match status" value="1"/>
</dbReference>
<evidence type="ECO:0000313" key="8">
    <source>
        <dbReference type="EMBL" id="EEJ41592.1"/>
    </source>
</evidence>
<name>C2KMB9_LEUMC</name>
<dbReference type="EMBL" id="ACKV01000119">
    <property type="protein sequence ID" value="EEJ41592.1"/>
    <property type="molecule type" value="Genomic_DNA"/>
</dbReference>
<feature type="domain" description="Alpha-carbonic anhydrase" evidence="7">
    <location>
        <begin position="14"/>
        <end position="216"/>
    </location>
</feature>
<dbReference type="PANTHER" id="PTHR18952">
    <property type="entry name" value="CARBONIC ANHYDRASE"/>
    <property type="match status" value="1"/>
</dbReference>
<evidence type="ECO:0000256" key="3">
    <source>
        <dbReference type="ARBA" id="ARBA00022723"/>
    </source>
</evidence>
<dbReference type="GO" id="GO:0004089">
    <property type="term" value="F:carbonate dehydratase activity"/>
    <property type="evidence" value="ECO:0007669"/>
    <property type="project" value="UniProtKB-EC"/>
</dbReference>
<dbReference type="AlphaFoldDB" id="C2KMB9"/>
<evidence type="ECO:0000256" key="2">
    <source>
        <dbReference type="ARBA" id="ARBA00012925"/>
    </source>
</evidence>
<reference evidence="8 9" key="1">
    <citation type="submission" date="2009-04" db="EMBL/GenBank/DDBJ databases">
        <authorList>
            <person name="Qin X."/>
            <person name="Bachman B."/>
            <person name="Battles P."/>
            <person name="Bell A."/>
            <person name="Bess C."/>
            <person name="Bickham C."/>
            <person name="Chaboub L."/>
            <person name="Chen D."/>
            <person name="Coyle M."/>
            <person name="Deiros D.R."/>
            <person name="Dinh H."/>
            <person name="Forbes L."/>
            <person name="Fowler G."/>
            <person name="Francisco L."/>
            <person name="Fu Q."/>
            <person name="Gubbala S."/>
            <person name="Hale W."/>
            <person name="Han Y."/>
            <person name="Hemphill L."/>
            <person name="Highlander S.K."/>
            <person name="Hirani K."/>
            <person name="Hogues M."/>
            <person name="Jackson L."/>
            <person name="Jakkamsetti A."/>
            <person name="Javaid M."/>
            <person name="Jiang H."/>
            <person name="Korchina V."/>
            <person name="Kovar C."/>
            <person name="Lara F."/>
            <person name="Lee S."/>
            <person name="Mata R."/>
            <person name="Mathew T."/>
            <person name="Moen C."/>
            <person name="Morales K."/>
            <person name="Munidasa M."/>
            <person name="Nazareth L."/>
            <person name="Ngo R."/>
            <person name="Nguyen L."/>
            <person name="Okwuonu G."/>
            <person name="Ongeri F."/>
            <person name="Patil S."/>
            <person name="Petrosino J."/>
            <person name="Pham C."/>
            <person name="Pham P."/>
            <person name="Pu L.-L."/>
            <person name="Puazo M."/>
            <person name="Raj R."/>
            <person name="Reid J."/>
            <person name="Rouhana J."/>
            <person name="Saada N."/>
            <person name="Shang Y."/>
            <person name="Simmons D."/>
            <person name="Thornton R."/>
            <person name="Warren J."/>
            <person name="Weissenberger G."/>
            <person name="Zhang J."/>
            <person name="Zhang L."/>
            <person name="Zhou C."/>
            <person name="Zhu D."/>
            <person name="Muzny D."/>
            <person name="Worley K."/>
            <person name="Gibbs R."/>
        </authorList>
    </citation>
    <scope>NUCLEOTIDE SEQUENCE [LARGE SCALE GENOMIC DNA]</scope>
    <source>
        <strain evidence="8 9">ATCC 19254</strain>
    </source>
</reference>
<keyword evidence="5 8" id="KW-0456">Lyase</keyword>
<dbReference type="SMART" id="SM01057">
    <property type="entry name" value="Carb_anhydrase"/>
    <property type="match status" value="1"/>
</dbReference>
<keyword evidence="4" id="KW-0862">Zinc</keyword>
<evidence type="ECO:0000256" key="1">
    <source>
        <dbReference type="ARBA" id="ARBA00010718"/>
    </source>
</evidence>
<proteinExistence type="inferred from homology"/>
<dbReference type="HOGENOM" id="CLU_1258488_0_0_9"/>
<sequence length="219" mass="25606">INTIVRNLRGTRMKHLDYREQEDWRKADDTIYQSPIDIPLTSIQQQENSQLIIHFEDRVQSDDRIIGEQFLVQGNLRVDGTVWALERFHFHDGAEHLVDGKRYDAEIHFVFQRDNQTLVLAVFGETANNDNGIEVQNIYDEHVNAEGLMELIPDNRSYYRYTGSLTTPPLGQNINWLVLTSAIQISKQDKAFLHADYPNNYREVQDLNGREIDFFPEKK</sequence>
<evidence type="ECO:0000256" key="4">
    <source>
        <dbReference type="ARBA" id="ARBA00022833"/>
    </source>
</evidence>
<comment type="caution">
    <text evidence="8">The sequence shown here is derived from an EMBL/GenBank/DDBJ whole genome shotgun (WGS) entry which is preliminary data.</text>
</comment>
<dbReference type="InterPro" id="IPR001148">
    <property type="entry name" value="CA_dom"/>
</dbReference>
<dbReference type="PANTHER" id="PTHR18952:SF265">
    <property type="entry name" value="CARBONIC ANHYDRASE"/>
    <property type="match status" value="1"/>
</dbReference>
<comment type="similarity">
    <text evidence="1">Belongs to the alpha-carbonic anhydrase family.</text>
</comment>
<dbReference type="InterPro" id="IPR023561">
    <property type="entry name" value="Carbonic_anhydrase_a-class"/>
</dbReference>
<dbReference type="PROSITE" id="PS51144">
    <property type="entry name" value="ALPHA_CA_2"/>
    <property type="match status" value="1"/>
</dbReference>
<keyword evidence="3" id="KW-0479">Metal-binding</keyword>
<dbReference type="Gene3D" id="3.10.200.10">
    <property type="entry name" value="Alpha carbonic anhydrase"/>
    <property type="match status" value="1"/>
</dbReference>